<evidence type="ECO:0008006" key="3">
    <source>
        <dbReference type="Google" id="ProtNLM"/>
    </source>
</evidence>
<evidence type="ECO:0000313" key="1">
    <source>
        <dbReference type="EMBL" id="MBO8440254.1"/>
    </source>
</evidence>
<reference evidence="1" key="2">
    <citation type="journal article" date="2021" name="PeerJ">
        <title>Extensive microbial diversity within the chicken gut microbiome revealed by metagenomics and culture.</title>
        <authorList>
            <person name="Gilroy R."/>
            <person name="Ravi A."/>
            <person name="Getino M."/>
            <person name="Pursley I."/>
            <person name="Horton D.L."/>
            <person name="Alikhan N.F."/>
            <person name="Baker D."/>
            <person name="Gharbi K."/>
            <person name="Hall N."/>
            <person name="Watson M."/>
            <person name="Adriaenssens E.M."/>
            <person name="Foster-Nyarko E."/>
            <person name="Jarju S."/>
            <person name="Secka A."/>
            <person name="Antonio M."/>
            <person name="Oren A."/>
            <person name="Chaudhuri R.R."/>
            <person name="La Ragione R."/>
            <person name="Hildebrand F."/>
            <person name="Pallen M.J."/>
        </authorList>
    </citation>
    <scope>NUCLEOTIDE SEQUENCE</scope>
    <source>
        <strain evidence="1">3924</strain>
    </source>
</reference>
<name>A0A940DJU8_9BACT</name>
<dbReference type="SUPFAM" id="SSF55729">
    <property type="entry name" value="Acyl-CoA N-acyltransferases (Nat)"/>
    <property type="match status" value="1"/>
</dbReference>
<dbReference type="PANTHER" id="PTHR41368:SF1">
    <property type="entry name" value="PROTEIN YGHO"/>
    <property type="match status" value="1"/>
</dbReference>
<accession>A0A940DJU8</accession>
<sequence>MAVTIKEVTTKAELKSFIRFATVLYKDCQNYCPCLELDEMNTFNPKENPALEVSEYKNFLAYRDGKIVGRISGIINHKANEHWGKSKVRFGWFDFIDDMEVSAALLDAVAAWGKSKGMTEINGPVGFTDFDHQGLLLEGYEYDSPMASLYNYPYYPAHFEGYGLEKEADWIEYRVFVPDAVPEKMERVAKIVTDRYNLRVDKIKSAKELTRKYPNFEYIDVIDKAYRPLYNFQPFTDKQKEYYSKMYFPMLNFDFVTVVVNEKDEIVAVGVGMPDISDALRKCRGRLFPTGWYHILKALKTKRIDVFDLLLIAVRPDYQNKGVNALLFYDQMPYFIKYGVKYAETTAILEDNTKNRSNWEYFDTLQHKRRRAYVKQI</sequence>
<comment type="caution">
    <text evidence="1">The sequence shown here is derived from an EMBL/GenBank/DDBJ whole genome shotgun (WGS) entry which is preliminary data.</text>
</comment>
<dbReference type="InterPro" id="IPR016181">
    <property type="entry name" value="Acyl_CoA_acyltransferase"/>
</dbReference>
<evidence type="ECO:0000313" key="2">
    <source>
        <dbReference type="Proteomes" id="UP000712007"/>
    </source>
</evidence>
<dbReference type="AlphaFoldDB" id="A0A940DJU8"/>
<gene>
    <name evidence="1" type="ORF">IAC51_06340</name>
</gene>
<dbReference type="InterPro" id="IPR039968">
    <property type="entry name" value="BcerS-like"/>
</dbReference>
<protein>
    <recommendedName>
        <fullName evidence="3">N-acetyltransferase domain-containing protein</fullName>
    </recommendedName>
</protein>
<dbReference type="PANTHER" id="PTHR41368">
    <property type="entry name" value="PROTEIN YGHO"/>
    <property type="match status" value="1"/>
</dbReference>
<dbReference type="EMBL" id="JADIMV010000111">
    <property type="protein sequence ID" value="MBO8440254.1"/>
    <property type="molecule type" value="Genomic_DNA"/>
</dbReference>
<proteinExistence type="predicted"/>
<organism evidence="1 2">
    <name type="scientific">Candidatus Aphodosoma intestinipullorum</name>
    <dbReference type="NCBI Taxonomy" id="2840674"/>
    <lineage>
        <taxon>Bacteria</taxon>
        <taxon>Pseudomonadati</taxon>
        <taxon>Bacteroidota</taxon>
        <taxon>Bacteroidia</taxon>
        <taxon>Bacteroidales</taxon>
        <taxon>Candidatus Aphodosoma</taxon>
    </lineage>
</organism>
<dbReference type="Proteomes" id="UP000712007">
    <property type="component" value="Unassembled WGS sequence"/>
</dbReference>
<reference evidence="1" key="1">
    <citation type="submission" date="2020-10" db="EMBL/GenBank/DDBJ databases">
        <authorList>
            <person name="Gilroy R."/>
        </authorList>
    </citation>
    <scope>NUCLEOTIDE SEQUENCE</scope>
    <source>
        <strain evidence="1">3924</strain>
    </source>
</reference>